<sequence length="99" mass="10467">MAGNTNAVSFCVRNCGESMASFGVLRWMSSHCIANNIRHINATATPMTTCDCGETTVPNESAMRTPNMDDDSMSPAMTRSMPLNGSAFPAALAGRDCSV</sequence>
<evidence type="ECO:0000313" key="2">
    <source>
        <dbReference type="EMBL" id="AIF90517.1"/>
    </source>
</evidence>
<name>A0A7U4H5N9_BIFLN</name>
<dbReference type="KEGG" id="blx:GS08_05090"/>
<dbReference type="EMBL" id="CP008885">
    <property type="protein sequence ID" value="AIF90517.1"/>
    <property type="molecule type" value="Genomic_DNA"/>
</dbReference>
<feature type="region of interest" description="Disordered" evidence="1">
    <location>
        <begin position="56"/>
        <end position="80"/>
    </location>
</feature>
<evidence type="ECO:0000256" key="1">
    <source>
        <dbReference type="SAM" id="MobiDB-lite"/>
    </source>
</evidence>
<gene>
    <name evidence="2" type="ORF">GS08_05090</name>
</gene>
<evidence type="ECO:0000313" key="3">
    <source>
        <dbReference type="Proteomes" id="UP000028505"/>
    </source>
</evidence>
<protein>
    <submittedName>
        <fullName evidence="2">Uncharacterized protein</fullName>
    </submittedName>
</protein>
<reference evidence="2 3" key="2">
    <citation type="submission" date="2014-07" db="EMBL/GenBank/DDBJ databases">
        <title>Bifidobacterium longum genome.</title>
        <authorList>
            <person name="Yuan J."/>
            <person name="Wei X."/>
            <person name="Li H."/>
            <person name="Liu W."/>
            <person name="Wang X."/>
        </authorList>
    </citation>
    <scope>NUCLEOTIDE SEQUENCE [LARGE SCALE GENOMIC DNA]</scope>
    <source>
        <strain evidence="2 3">BXY01</strain>
    </source>
</reference>
<proteinExistence type="predicted"/>
<dbReference type="Proteomes" id="UP000028505">
    <property type="component" value="Chromosome"/>
</dbReference>
<organism evidence="2 3">
    <name type="scientific">Bifidobacterium longum</name>
    <dbReference type="NCBI Taxonomy" id="216816"/>
    <lineage>
        <taxon>Bacteria</taxon>
        <taxon>Bacillati</taxon>
        <taxon>Actinomycetota</taxon>
        <taxon>Actinomycetes</taxon>
        <taxon>Bifidobacteriales</taxon>
        <taxon>Bifidobacteriaceae</taxon>
        <taxon>Bifidobacterium</taxon>
    </lineage>
</organism>
<reference evidence="2 3" key="1">
    <citation type="submission" date="2014-06" db="EMBL/GenBank/DDBJ databases">
        <authorList>
            <person name="Zhao X."/>
        </authorList>
    </citation>
    <scope>NUCLEOTIDE SEQUENCE [LARGE SCALE GENOMIC DNA]</scope>
    <source>
        <strain evidence="2 3">BXY01</strain>
    </source>
</reference>
<accession>A0A7U4H5N9</accession>
<dbReference type="AlphaFoldDB" id="A0A7U4H5N9"/>